<evidence type="ECO:0000313" key="1">
    <source>
        <dbReference type="EMBL" id="QDV87201.1"/>
    </source>
</evidence>
<protein>
    <submittedName>
        <fullName evidence="1">Uncharacterized protein</fullName>
    </submittedName>
</protein>
<accession>A0ABX5Y0Y9</accession>
<sequence>MLTLASRTLLVIVAILGFSGQSLAQGSRFYQPTPPVIARSDSRPKLDFQMPSSEELARRIKAIQALAKPNTSQDGPAIDFLDRIAVVSLNGFVTSNIAVRLNIRDRNIYCLKFDDSFRRMESRSTWDT</sequence>
<reference evidence="1 2" key="1">
    <citation type="submission" date="2019-02" db="EMBL/GenBank/DDBJ databases">
        <title>Deep-cultivation of Planctomycetes and their phenomic and genomic characterization uncovers novel biology.</title>
        <authorList>
            <person name="Wiegand S."/>
            <person name="Jogler M."/>
            <person name="Boedeker C."/>
            <person name="Pinto D."/>
            <person name="Vollmers J."/>
            <person name="Rivas-Marin E."/>
            <person name="Kohn T."/>
            <person name="Peeters S.H."/>
            <person name="Heuer A."/>
            <person name="Rast P."/>
            <person name="Oberbeckmann S."/>
            <person name="Bunk B."/>
            <person name="Jeske O."/>
            <person name="Meyerdierks A."/>
            <person name="Storesund J.E."/>
            <person name="Kallscheuer N."/>
            <person name="Luecker S."/>
            <person name="Lage O.M."/>
            <person name="Pohl T."/>
            <person name="Merkel B.J."/>
            <person name="Hornburger P."/>
            <person name="Mueller R.-W."/>
            <person name="Bruemmer F."/>
            <person name="Labrenz M."/>
            <person name="Spormann A.M."/>
            <person name="Op den Camp H."/>
            <person name="Overmann J."/>
            <person name="Amann R."/>
            <person name="Jetten M.S.M."/>
            <person name="Mascher T."/>
            <person name="Medema M.H."/>
            <person name="Devos D.P."/>
            <person name="Kaster A.-K."/>
            <person name="Ovreas L."/>
            <person name="Rohde M."/>
            <person name="Galperin M.Y."/>
            <person name="Jogler C."/>
        </authorList>
    </citation>
    <scope>NUCLEOTIDE SEQUENCE [LARGE SCALE GENOMIC DNA]</scope>
    <source>
        <strain evidence="1 2">TBK1r</strain>
    </source>
</reference>
<proteinExistence type="predicted"/>
<dbReference type="Proteomes" id="UP000318081">
    <property type="component" value="Chromosome"/>
</dbReference>
<gene>
    <name evidence="1" type="ORF">TBK1r_62300</name>
</gene>
<organism evidence="1 2">
    <name type="scientific">Stieleria magnilauensis</name>
    <dbReference type="NCBI Taxonomy" id="2527963"/>
    <lineage>
        <taxon>Bacteria</taxon>
        <taxon>Pseudomonadati</taxon>
        <taxon>Planctomycetota</taxon>
        <taxon>Planctomycetia</taxon>
        <taxon>Pirellulales</taxon>
        <taxon>Pirellulaceae</taxon>
        <taxon>Stieleria</taxon>
    </lineage>
</organism>
<name>A0ABX5Y0Y9_9BACT</name>
<keyword evidence="2" id="KW-1185">Reference proteome</keyword>
<dbReference type="EMBL" id="CP036432">
    <property type="protein sequence ID" value="QDV87201.1"/>
    <property type="molecule type" value="Genomic_DNA"/>
</dbReference>
<dbReference type="RefSeq" id="WP_145218756.1">
    <property type="nucleotide sequence ID" value="NZ_CP036432.1"/>
</dbReference>
<evidence type="ECO:0000313" key="2">
    <source>
        <dbReference type="Proteomes" id="UP000318081"/>
    </source>
</evidence>